<reference evidence="1 2" key="1">
    <citation type="journal article" date="2018" name="Evol. Lett.">
        <title>Horizontal gene cluster transfer increased hallucinogenic mushroom diversity.</title>
        <authorList>
            <person name="Reynolds H.T."/>
            <person name="Vijayakumar V."/>
            <person name="Gluck-Thaler E."/>
            <person name="Korotkin H.B."/>
            <person name="Matheny P.B."/>
            <person name="Slot J.C."/>
        </authorList>
    </citation>
    <scope>NUCLEOTIDE SEQUENCE [LARGE SCALE GENOMIC DNA]</scope>
    <source>
        <strain evidence="1 2">SRW20</strain>
    </source>
</reference>
<protein>
    <submittedName>
        <fullName evidence="1">Uncharacterized protein</fullName>
    </submittedName>
</protein>
<dbReference type="EMBL" id="NHYE01001429">
    <property type="protein sequence ID" value="PPQ95346.1"/>
    <property type="molecule type" value="Genomic_DNA"/>
</dbReference>
<dbReference type="STRING" id="231916.A0A409XX82"/>
<accession>A0A409XX82</accession>
<proteinExistence type="predicted"/>
<gene>
    <name evidence="1" type="ORF">CVT26_008191</name>
</gene>
<organism evidence="1 2">
    <name type="scientific">Gymnopilus dilepis</name>
    <dbReference type="NCBI Taxonomy" id="231916"/>
    <lineage>
        <taxon>Eukaryota</taxon>
        <taxon>Fungi</taxon>
        <taxon>Dikarya</taxon>
        <taxon>Basidiomycota</taxon>
        <taxon>Agaricomycotina</taxon>
        <taxon>Agaricomycetes</taxon>
        <taxon>Agaricomycetidae</taxon>
        <taxon>Agaricales</taxon>
        <taxon>Agaricineae</taxon>
        <taxon>Hymenogastraceae</taxon>
        <taxon>Gymnopilus</taxon>
    </lineage>
</organism>
<dbReference type="Proteomes" id="UP000284706">
    <property type="component" value="Unassembled WGS sequence"/>
</dbReference>
<sequence length="365" mass="41796">MRVKLLEQQGKHVKDVIIMSDEEDPKFWNEIDDLGWVYFDHAQEKTKIKYGTWYLVVIDVVAQSLAAGFVGTEDSTFRLVNMIYLGVITDREPIIPPVAPDHHICEPGVRAAMYMLIHAGAAVTEAGILPSGDIFDLEHLRRQLRIPILEWQDAKLLPSQYDTEDSYSTTEIELLEFGWDVGRLERLDVAYTRVPSHTRLRAEDQEESHVVFSQLAALIYPQNPIASPESFPNLVPSAIGHHFPAEEHLSCFDTMYDATSGFESYEWRFSWSPVWRTVFGQPIPQVPYGHGPVEIIISSAYHVTPAYAKNVGRIRENLSNERDLDESRILVISDEESPSFWDDVRSQGWLYVNHTQEQTFEKFGE</sequence>
<dbReference type="AlphaFoldDB" id="A0A409XX82"/>
<evidence type="ECO:0000313" key="2">
    <source>
        <dbReference type="Proteomes" id="UP000284706"/>
    </source>
</evidence>
<dbReference type="OrthoDB" id="423313at2759"/>
<name>A0A409XX82_9AGAR</name>
<evidence type="ECO:0000313" key="1">
    <source>
        <dbReference type="EMBL" id="PPQ95346.1"/>
    </source>
</evidence>
<dbReference type="InParanoid" id="A0A409XX82"/>
<keyword evidence="2" id="KW-1185">Reference proteome</keyword>
<comment type="caution">
    <text evidence="1">The sequence shown here is derived from an EMBL/GenBank/DDBJ whole genome shotgun (WGS) entry which is preliminary data.</text>
</comment>